<keyword evidence="7" id="KW-0106">Calcium</keyword>
<dbReference type="Pfam" id="PF02836">
    <property type="entry name" value="Glyco_hydro_2_C"/>
    <property type="match status" value="1"/>
</dbReference>
<dbReference type="Pfam" id="PF00703">
    <property type="entry name" value="Glyco_hydro_2"/>
    <property type="match status" value="1"/>
</dbReference>
<dbReference type="InterPro" id="IPR014718">
    <property type="entry name" value="GH-type_carb-bd"/>
</dbReference>
<dbReference type="InterPro" id="IPR004199">
    <property type="entry name" value="B-gal_small/dom_5"/>
</dbReference>
<dbReference type="InterPro" id="IPR000772">
    <property type="entry name" value="Ricin_B_lectin"/>
</dbReference>
<evidence type="ECO:0000313" key="13">
    <source>
        <dbReference type="EMBL" id="SBV97983.1"/>
    </source>
</evidence>
<dbReference type="Pfam" id="PF16353">
    <property type="entry name" value="LacZ_4"/>
    <property type="match status" value="1"/>
</dbReference>
<keyword evidence="11" id="KW-0732">Signal</keyword>
<dbReference type="FunFam" id="2.60.40.10:FF:000680">
    <property type="entry name" value="Beta-galactosidase"/>
    <property type="match status" value="1"/>
</dbReference>
<evidence type="ECO:0000256" key="4">
    <source>
        <dbReference type="ARBA" id="ARBA00011245"/>
    </source>
</evidence>
<proteinExistence type="inferred from homology"/>
<dbReference type="PANTHER" id="PTHR46323">
    <property type="entry name" value="BETA-GALACTOSIDASE"/>
    <property type="match status" value="1"/>
</dbReference>
<evidence type="ECO:0000256" key="1">
    <source>
        <dbReference type="ARBA" id="ARBA00001412"/>
    </source>
</evidence>
<evidence type="ECO:0000256" key="11">
    <source>
        <dbReference type="SAM" id="SignalP"/>
    </source>
</evidence>
<accession>A0A212JEU9</accession>
<comment type="similarity">
    <text evidence="3 10">Belongs to the glycosyl hydrolase 2 family.</text>
</comment>
<dbReference type="Pfam" id="PF02837">
    <property type="entry name" value="Glyco_hydro_2_N"/>
    <property type="match status" value="1"/>
</dbReference>
<sequence length="1196" mass="135926">MRKRTIYHLLFVISLLFISTKVSSQEINPDVLYKLVSPSGLVLDNRDAPDNSANMYLAKDVKNSRGQVWKIVKLASGYYTITNPFINKSIDNDNEPAGNGNPIIQWDANPTNRNQQWKFTITGTGAYAISHRSSGLTIAFTGEDAVGARVFQMPASSQVWRLVPSNIKAPKEVKQKPSKYDWENETIFAINKEPGHATYYTFPSLESLKADKTFDKPWEEPASSLYKSLNGNWKFHWVKKPSERPADFYKMNYDVSSWKEIPVPSNWEMHGYGTPIYTNITYPFRNNPPFIQPQRGYTNEIEVNPVGSYRRDFSIPADWDGKEIFLHFDGVYSGLYVWINGKRVGYSQGANNVAEFNITDYVKTGDNTIAAEVYRWTDGSYIEDQDMFRLSGIHRSVFLFATPKVHVRDYFLQSEFKGDDYSSAAFKVNASVKNYDKKASQPATVNISLLDMEGKEVASLSQPVEALKGGQEQVYDLQTTISKPILWSAEKPNLYTAVVTLKDNNGNVVEAMSSKFGFRKIEIKNKRVYVNNEQVFFKGANRHDIHPQFGKAVPVESMIQDILLMKQHNLNTIRTSHYPNDPRMYALHDYYGLYVMDEADCENHGNHSISGMPSWAPAYKDRMDRMVKRDRNHPSIIFWSLGNEGGNGDNFDEMYKVAKALDPSRPIHYEGKNEVADIDSHMYPDMARMAAFDQQDSDKPYFLCEYAHSMGNAPGNLAEYWDYIENQSQRMIGGCVWDWVDQGLNMYGKPANQYYLGGDFGDKPNDFDFVNNGLTTPDRRVTAKLLEVKKVYQYIKFKALSLATGKIEIENKYDFTDLNEFDITWEVIKDGVKVESGKMNPIDLAPNQKTVITIPYNKSLDAGSEYFLNLSFSLRKDASWAKAGHTVAAEQFALNRRLPLAAVNTSTMQNVVTSVDGDNLTIGGADFKTVFNTQTGIMTSLQYNAKEMIFNNNGFNLNWYRSVNNDKYTDQNYYPTTNDKPMFTYQTAADGKSVTVISSTTATISSEKPIRVPYLVKYVIYADGTIDVDASFTSPQDGRIIHRLGLQVVLPEGMENVRYYGRGPHENYWDRKHSAFFGQYATTVKGMEEEHYVRAQSMGNRDDVRWVSITNRSGQGLKISSKDRLGFSALHFTDQALWEAIHDFKLDEIRKPETYLSLDCIQQGLGNASCGPLPLPEYMIPANQNLSYSFRIQPAK</sequence>
<dbReference type="InterPro" id="IPR006101">
    <property type="entry name" value="Glyco_hydro_2"/>
</dbReference>
<dbReference type="SUPFAM" id="SSF50370">
    <property type="entry name" value="Ricin B-like lectins"/>
    <property type="match status" value="1"/>
</dbReference>
<dbReference type="Pfam" id="PF02929">
    <property type="entry name" value="Bgal_small_N"/>
    <property type="match status" value="1"/>
</dbReference>
<dbReference type="InterPro" id="IPR013783">
    <property type="entry name" value="Ig-like_fold"/>
</dbReference>
<comment type="catalytic activity">
    <reaction evidence="1 10">
        <text>Hydrolysis of terminal non-reducing beta-D-galactose residues in beta-D-galactosides.</text>
        <dbReference type="EC" id="3.2.1.23"/>
    </reaction>
</comment>
<dbReference type="PANTHER" id="PTHR46323:SF2">
    <property type="entry name" value="BETA-GALACTOSIDASE"/>
    <property type="match status" value="1"/>
</dbReference>
<dbReference type="InterPro" id="IPR036156">
    <property type="entry name" value="Beta-gal/glucu_dom_sf"/>
</dbReference>
<dbReference type="SUPFAM" id="SSF74650">
    <property type="entry name" value="Galactose mutarotase-like"/>
    <property type="match status" value="1"/>
</dbReference>
<keyword evidence="8 10" id="KW-0326">Glycosidase</keyword>
<dbReference type="SUPFAM" id="SSF51445">
    <property type="entry name" value="(Trans)glycosidases"/>
    <property type="match status" value="1"/>
</dbReference>
<evidence type="ECO:0000256" key="8">
    <source>
        <dbReference type="ARBA" id="ARBA00023295"/>
    </source>
</evidence>
<dbReference type="PRINTS" id="PR00132">
    <property type="entry name" value="GLHYDRLASE2"/>
</dbReference>
<gene>
    <name evidence="13" type="ORF">KL86DYS1_12053</name>
</gene>
<dbReference type="SMART" id="SM01038">
    <property type="entry name" value="Bgal_small_N"/>
    <property type="match status" value="1"/>
</dbReference>
<dbReference type="InterPro" id="IPR035992">
    <property type="entry name" value="Ricin_B-like_lectins"/>
</dbReference>
<dbReference type="InterPro" id="IPR006102">
    <property type="entry name" value="Ig-like_GH2"/>
</dbReference>
<dbReference type="Gene3D" id="2.70.98.10">
    <property type="match status" value="1"/>
</dbReference>
<dbReference type="CDD" id="cd00161">
    <property type="entry name" value="beta-trefoil_Ricin-like"/>
    <property type="match status" value="1"/>
</dbReference>
<dbReference type="InterPro" id="IPR017853">
    <property type="entry name" value="GH"/>
</dbReference>
<dbReference type="GO" id="GO:0005990">
    <property type="term" value="P:lactose catabolic process"/>
    <property type="evidence" value="ECO:0007669"/>
    <property type="project" value="TreeGrafter"/>
</dbReference>
<evidence type="ECO:0000256" key="5">
    <source>
        <dbReference type="ARBA" id="ARBA00012756"/>
    </source>
</evidence>
<feature type="domain" description="Beta galactosidase small chain/" evidence="12">
    <location>
        <begin position="921"/>
        <end position="1193"/>
    </location>
</feature>
<dbReference type="GO" id="GO:0009341">
    <property type="term" value="C:beta-galactosidase complex"/>
    <property type="evidence" value="ECO:0007669"/>
    <property type="project" value="InterPro"/>
</dbReference>
<comment type="cofactor">
    <cofactor evidence="2">
        <name>Ca(2+)</name>
        <dbReference type="ChEBI" id="CHEBI:29108"/>
    </cofactor>
</comment>
<dbReference type="Gene3D" id="2.80.10.50">
    <property type="match status" value="1"/>
</dbReference>
<feature type="signal peptide" evidence="11">
    <location>
        <begin position="1"/>
        <end position="24"/>
    </location>
</feature>
<comment type="subunit">
    <text evidence="4">Monomer.</text>
</comment>
<name>A0A212JEU9_9BACT</name>
<dbReference type="InterPro" id="IPR032312">
    <property type="entry name" value="LacZ_4"/>
</dbReference>
<dbReference type="AlphaFoldDB" id="A0A212JEU9"/>
<dbReference type="Gene3D" id="3.20.20.80">
    <property type="entry name" value="Glycosidases"/>
    <property type="match status" value="1"/>
</dbReference>
<dbReference type="InterPro" id="IPR011013">
    <property type="entry name" value="Gal_mutarotase_sf_dom"/>
</dbReference>
<dbReference type="GO" id="GO:0030246">
    <property type="term" value="F:carbohydrate binding"/>
    <property type="evidence" value="ECO:0007669"/>
    <property type="project" value="InterPro"/>
</dbReference>
<dbReference type="InterPro" id="IPR023230">
    <property type="entry name" value="Glyco_hydro_2_CS"/>
</dbReference>
<keyword evidence="6 10" id="KW-0378">Hydrolase</keyword>
<dbReference type="Gene3D" id="2.60.40.10">
    <property type="entry name" value="Immunoglobulins"/>
    <property type="match status" value="2"/>
</dbReference>
<dbReference type="EC" id="3.2.1.23" evidence="5 10"/>
<dbReference type="InterPro" id="IPR008979">
    <property type="entry name" value="Galactose-bd-like_sf"/>
</dbReference>
<evidence type="ECO:0000256" key="2">
    <source>
        <dbReference type="ARBA" id="ARBA00001913"/>
    </source>
</evidence>
<evidence type="ECO:0000256" key="10">
    <source>
        <dbReference type="RuleBase" id="RU361154"/>
    </source>
</evidence>
<evidence type="ECO:0000259" key="12">
    <source>
        <dbReference type="SMART" id="SM01038"/>
    </source>
</evidence>
<dbReference type="PROSITE" id="PS50231">
    <property type="entry name" value="RICIN_B_LECTIN"/>
    <property type="match status" value="1"/>
</dbReference>
<dbReference type="Pfam" id="PF14200">
    <property type="entry name" value="RicinB_lectin_2"/>
    <property type="match status" value="1"/>
</dbReference>
<evidence type="ECO:0000256" key="9">
    <source>
        <dbReference type="ARBA" id="ARBA00032230"/>
    </source>
</evidence>
<protein>
    <recommendedName>
        <fullName evidence="5 10">Beta-galactosidase</fullName>
        <ecNumber evidence="5 10">3.2.1.23</ecNumber>
    </recommendedName>
    <alternativeName>
        <fullName evidence="9 10">Lactase</fullName>
    </alternativeName>
</protein>
<dbReference type="InterPro" id="IPR050347">
    <property type="entry name" value="Bact_Beta-galactosidase"/>
</dbReference>
<dbReference type="InterPro" id="IPR023232">
    <property type="entry name" value="Glyco_hydro_2_AS"/>
</dbReference>
<dbReference type="EMBL" id="FLUM01000001">
    <property type="protein sequence ID" value="SBV97983.1"/>
    <property type="molecule type" value="Genomic_DNA"/>
</dbReference>
<dbReference type="PROSITE" id="PS00719">
    <property type="entry name" value="GLYCOSYL_HYDROL_F2_1"/>
    <property type="match status" value="1"/>
</dbReference>
<reference evidence="13" key="1">
    <citation type="submission" date="2016-04" db="EMBL/GenBank/DDBJ databases">
        <authorList>
            <person name="Evans L.H."/>
            <person name="Alamgir A."/>
            <person name="Owens N."/>
            <person name="Weber N.D."/>
            <person name="Virtaneva K."/>
            <person name="Barbian K."/>
            <person name="Babar A."/>
            <person name="Rosenke K."/>
        </authorList>
    </citation>
    <scope>NUCLEOTIDE SEQUENCE</scope>
    <source>
        <strain evidence="13">86-1</strain>
    </source>
</reference>
<dbReference type="InterPro" id="IPR006103">
    <property type="entry name" value="Glyco_hydro_2_cat"/>
</dbReference>
<feature type="chain" id="PRO_5012713390" description="Beta-galactosidase" evidence="11">
    <location>
        <begin position="25"/>
        <end position="1196"/>
    </location>
</feature>
<dbReference type="RefSeq" id="WP_296940560.1">
    <property type="nucleotide sequence ID" value="NZ_LT599032.1"/>
</dbReference>
<dbReference type="SUPFAM" id="SSF49303">
    <property type="entry name" value="beta-Galactosidase/glucuronidase domain"/>
    <property type="match status" value="2"/>
</dbReference>
<evidence type="ECO:0000256" key="3">
    <source>
        <dbReference type="ARBA" id="ARBA00007401"/>
    </source>
</evidence>
<evidence type="ECO:0000256" key="7">
    <source>
        <dbReference type="ARBA" id="ARBA00022837"/>
    </source>
</evidence>
<evidence type="ECO:0000256" key="6">
    <source>
        <dbReference type="ARBA" id="ARBA00022801"/>
    </source>
</evidence>
<dbReference type="PROSITE" id="PS00608">
    <property type="entry name" value="GLYCOSYL_HYDROL_F2_2"/>
    <property type="match status" value="1"/>
</dbReference>
<organism evidence="13">
    <name type="scientific">uncultured Dysgonomonas sp</name>
    <dbReference type="NCBI Taxonomy" id="206096"/>
    <lineage>
        <taxon>Bacteria</taxon>
        <taxon>Pseudomonadati</taxon>
        <taxon>Bacteroidota</taxon>
        <taxon>Bacteroidia</taxon>
        <taxon>Bacteroidales</taxon>
        <taxon>Dysgonomonadaceae</taxon>
        <taxon>Dysgonomonas</taxon>
        <taxon>environmental samples</taxon>
    </lineage>
</organism>
<dbReference type="InterPro" id="IPR006104">
    <property type="entry name" value="Glyco_hydro_2_N"/>
</dbReference>
<dbReference type="GO" id="GO:0004565">
    <property type="term" value="F:beta-galactosidase activity"/>
    <property type="evidence" value="ECO:0007669"/>
    <property type="project" value="UniProtKB-EC"/>
</dbReference>
<dbReference type="SUPFAM" id="SSF49785">
    <property type="entry name" value="Galactose-binding domain-like"/>
    <property type="match status" value="1"/>
</dbReference>
<dbReference type="Gene3D" id="2.60.120.260">
    <property type="entry name" value="Galactose-binding domain-like"/>
    <property type="match status" value="1"/>
</dbReference>